<dbReference type="SUPFAM" id="SSF48498">
    <property type="entry name" value="Tetracyclin repressor-like, C-terminal domain"/>
    <property type="match status" value="1"/>
</dbReference>
<proteinExistence type="predicted"/>
<accession>A0A934TU92</accession>
<reference evidence="6" key="2">
    <citation type="submission" date="2021-01" db="EMBL/GenBank/DDBJ databases">
        <authorList>
            <person name="Kang M."/>
        </authorList>
    </citation>
    <scope>NUCLEOTIDE SEQUENCE</scope>
    <source>
        <strain evidence="6">KACC 17527</strain>
    </source>
</reference>
<dbReference type="Gene3D" id="1.10.10.60">
    <property type="entry name" value="Homeodomain-like"/>
    <property type="match status" value="1"/>
</dbReference>
<dbReference type="PANTHER" id="PTHR47506">
    <property type="entry name" value="TRANSCRIPTIONAL REGULATORY PROTEIN"/>
    <property type="match status" value="1"/>
</dbReference>
<dbReference type="Proteomes" id="UP000630528">
    <property type="component" value="Unassembled WGS sequence"/>
</dbReference>
<name>A0A934TU92_9BURK</name>
<evidence type="ECO:0000256" key="1">
    <source>
        <dbReference type="ARBA" id="ARBA00023015"/>
    </source>
</evidence>
<keyword evidence="1" id="KW-0805">Transcription regulation</keyword>
<feature type="DNA-binding region" description="H-T-H motif" evidence="4">
    <location>
        <begin position="33"/>
        <end position="52"/>
    </location>
</feature>
<comment type="caution">
    <text evidence="6">The sequence shown here is derived from an EMBL/GenBank/DDBJ whole genome shotgun (WGS) entry which is preliminary data.</text>
</comment>
<dbReference type="SUPFAM" id="SSF46689">
    <property type="entry name" value="Homeodomain-like"/>
    <property type="match status" value="1"/>
</dbReference>
<dbReference type="GO" id="GO:0003677">
    <property type="term" value="F:DNA binding"/>
    <property type="evidence" value="ECO:0007669"/>
    <property type="project" value="UniProtKB-UniRule"/>
</dbReference>
<evidence type="ECO:0000259" key="5">
    <source>
        <dbReference type="PROSITE" id="PS50977"/>
    </source>
</evidence>
<evidence type="ECO:0000313" key="6">
    <source>
        <dbReference type="EMBL" id="MBK6007380.1"/>
    </source>
</evidence>
<reference evidence="6" key="1">
    <citation type="journal article" date="2012" name="J. Microbiol. Biotechnol.">
        <title>Ramlibacter ginsenosidimutans sp. nov., with ginsenoside-converting activity.</title>
        <authorList>
            <person name="Wang L."/>
            <person name="An D.S."/>
            <person name="Kim S.G."/>
            <person name="Jin F.X."/>
            <person name="Kim S.C."/>
            <person name="Lee S.T."/>
            <person name="Im W.T."/>
        </authorList>
    </citation>
    <scope>NUCLEOTIDE SEQUENCE</scope>
    <source>
        <strain evidence="6">KACC 17527</strain>
    </source>
</reference>
<dbReference type="Pfam" id="PF16925">
    <property type="entry name" value="TetR_C_13"/>
    <property type="match status" value="1"/>
</dbReference>
<dbReference type="Gene3D" id="1.10.357.10">
    <property type="entry name" value="Tetracycline Repressor, domain 2"/>
    <property type="match status" value="1"/>
</dbReference>
<sequence length="199" mass="21243">MDTAPASRKQQTHDRILDAAARALRDSGFYNVGVADIMKKVGLTHGGFYAHFPSRDALLVEALQRAGQDSQLRLQKSIALGEARGFSRFRSLVENYLSDRHLKAPEAGCPVAALASEMPRQSDAVREAAAERVQSLVASVQACLPAGAEPEAAAVIASQLAGALQLARTLGDNARGRRHLAASRRFLLEQFEPGGSPAT</sequence>
<dbReference type="InterPro" id="IPR001647">
    <property type="entry name" value="HTH_TetR"/>
</dbReference>
<organism evidence="6 7">
    <name type="scientific">Ramlibacter ginsenosidimutans</name>
    <dbReference type="NCBI Taxonomy" id="502333"/>
    <lineage>
        <taxon>Bacteria</taxon>
        <taxon>Pseudomonadati</taxon>
        <taxon>Pseudomonadota</taxon>
        <taxon>Betaproteobacteria</taxon>
        <taxon>Burkholderiales</taxon>
        <taxon>Comamonadaceae</taxon>
        <taxon>Ramlibacter</taxon>
    </lineage>
</organism>
<evidence type="ECO:0000256" key="2">
    <source>
        <dbReference type="ARBA" id="ARBA00023125"/>
    </source>
</evidence>
<dbReference type="InterPro" id="IPR009057">
    <property type="entry name" value="Homeodomain-like_sf"/>
</dbReference>
<dbReference type="PANTHER" id="PTHR47506:SF7">
    <property type="entry name" value="TRANSCRIPTIONAL REGULATORY PROTEIN"/>
    <property type="match status" value="1"/>
</dbReference>
<dbReference type="AlphaFoldDB" id="A0A934TU92"/>
<evidence type="ECO:0000256" key="4">
    <source>
        <dbReference type="PROSITE-ProRule" id="PRU00335"/>
    </source>
</evidence>
<evidence type="ECO:0000313" key="7">
    <source>
        <dbReference type="Proteomes" id="UP000630528"/>
    </source>
</evidence>
<keyword evidence="2 4" id="KW-0238">DNA-binding</keyword>
<keyword evidence="3" id="KW-0804">Transcription</keyword>
<dbReference type="PROSITE" id="PS50977">
    <property type="entry name" value="HTH_TETR_2"/>
    <property type="match status" value="1"/>
</dbReference>
<protein>
    <submittedName>
        <fullName evidence="6">TetR/AcrR family transcriptional regulator</fullName>
    </submittedName>
</protein>
<dbReference type="Pfam" id="PF00440">
    <property type="entry name" value="TetR_N"/>
    <property type="match status" value="1"/>
</dbReference>
<dbReference type="PRINTS" id="PR00455">
    <property type="entry name" value="HTHTETR"/>
</dbReference>
<dbReference type="RefSeq" id="WP_201172605.1">
    <property type="nucleotide sequence ID" value="NZ_JAEPWM010000005.1"/>
</dbReference>
<feature type="domain" description="HTH tetR-type" evidence="5">
    <location>
        <begin position="10"/>
        <end position="70"/>
    </location>
</feature>
<evidence type="ECO:0000256" key="3">
    <source>
        <dbReference type="ARBA" id="ARBA00023163"/>
    </source>
</evidence>
<dbReference type="EMBL" id="JAEPWM010000005">
    <property type="protein sequence ID" value="MBK6007380.1"/>
    <property type="molecule type" value="Genomic_DNA"/>
</dbReference>
<keyword evidence="7" id="KW-1185">Reference proteome</keyword>
<gene>
    <name evidence="6" type="ORF">JJB11_14860</name>
</gene>
<dbReference type="InterPro" id="IPR036271">
    <property type="entry name" value="Tet_transcr_reg_TetR-rel_C_sf"/>
</dbReference>
<dbReference type="InterPro" id="IPR011075">
    <property type="entry name" value="TetR_C"/>
</dbReference>